<dbReference type="SUPFAM" id="SSF47240">
    <property type="entry name" value="Ferritin-like"/>
    <property type="match status" value="1"/>
</dbReference>
<comment type="similarity">
    <text evidence="1 2">Belongs to the Dps family.</text>
</comment>
<feature type="domain" description="Ferritin/DPS" evidence="3">
    <location>
        <begin position="12"/>
        <end position="147"/>
    </location>
</feature>
<dbReference type="RefSeq" id="WP_009198396.1">
    <property type="nucleotide sequence ID" value="NZ_LVZK01000001.1"/>
</dbReference>
<dbReference type="InterPro" id="IPR008331">
    <property type="entry name" value="Ferritin_DPS_dom"/>
</dbReference>
<dbReference type="STRING" id="1823756.A4H34_00795"/>
<dbReference type="EMBL" id="LVZK01000001">
    <property type="protein sequence ID" value="OAP85769.1"/>
    <property type="molecule type" value="Genomic_DNA"/>
</dbReference>
<dbReference type="InterPro" id="IPR023188">
    <property type="entry name" value="DPS_DNA-bd_CS"/>
</dbReference>
<dbReference type="OrthoDB" id="9797687at2"/>
<dbReference type="CDD" id="cd01043">
    <property type="entry name" value="DPS"/>
    <property type="match status" value="1"/>
</dbReference>
<proteinExistence type="inferred from homology"/>
<reference evidence="4 5" key="1">
    <citation type="submission" date="2016-04" db="EMBL/GenBank/DDBJ databases">
        <title>Peptidophaga gingivicola gen. nov., sp. nov., isolated from human subgingival plaque.</title>
        <authorList>
            <person name="Beall C.J."/>
            <person name="Mokrzan E.M."/>
            <person name="Griffen A.L."/>
            <person name="Leys E.J."/>
        </authorList>
    </citation>
    <scope>NUCLEOTIDE SEQUENCE [LARGE SCALE GENOMIC DNA]</scope>
    <source>
        <strain evidence="4 5">BA112</strain>
    </source>
</reference>
<organism evidence="4 5">
    <name type="scientific">Peptidiphaga gingivicola</name>
    <dbReference type="NCBI Taxonomy" id="2741497"/>
    <lineage>
        <taxon>Bacteria</taxon>
        <taxon>Bacillati</taxon>
        <taxon>Actinomycetota</taxon>
        <taxon>Actinomycetes</taxon>
        <taxon>Actinomycetales</taxon>
        <taxon>Actinomycetaceae</taxon>
        <taxon>Peptidiphaga</taxon>
    </lineage>
</organism>
<evidence type="ECO:0000313" key="5">
    <source>
        <dbReference type="Proteomes" id="UP000078368"/>
    </source>
</evidence>
<dbReference type="InterPro" id="IPR012347">
    <property type="entry name" value="Ferritin-like"/>
</dbReference>
<dbReference type="PROSITE" id="PS00818">
    <property type="entry name" value="DPS_1"/>
    <property type="match status" value="1"/>
</dbReference>
<dbReference type="PRINTS" id="PR01346">
    <property type="entry name" value="HELNAPAPROT"/>
</dbReference>
<gene>
    <name evidence="4" type="ORF">A4H34_00795</name>
</gene>
<dbReference type="GO" id="GO:0008199">
    <property type="term" value="F:ferric iron binding"/>
    <property type="evidence" value="ECO:0007669"/>
    <property type="project" value="InterPro"/>
</dbReference>
<evidence type="ECO:0000313" key="4">
    <source>
        <dbReference type="EMBL" id="OAP85769.1"/>
    </source>
</evidence>
<dbReference type="Proteomes" id="UP000078368">
    <property type="component" value="Unassembled WGS sequence"/>
</dbReference>
<dbReference type="PANTHER" id="PTHR42932">
    <property type="entry name" value="GENERAL STRESS PROTEIN 20U"/>
    <property type="match status" value="1"/>
</dbReference>
<sequence>MTNQQLSPVVEKALQQALVDLTDLSLLGKQAHWNIKGSRFRALHLQLDEIVDEVRVASDDVAERLAALGGVPDARAATVAAASGLKQFDASYLSVDEVYSQFEELLMTVSDRIKATLDPVDDVDHLSNDMLIGIATGLEKQAWMLRSAAANG</sequence>
<dbReference type="InterPro" id="IPR009078">
    <property type="entry name" value="Ferritin-like_SF"/>
</dbReference>
<keyword evidence="5" id="KW-1185">Reference proteome</keyword>
<dbReference type="GO" id="GO:0016722">
    <property type="term" value="F:oxidoreductase activity, acting on metal ions"/>
    <property type="evidence" value="ECO:0007669"/>
    <property type="project" value="InterPro"/>
</dbReference>
<dbReference type="InterPro" id="IPR002177">
    <property type="entry name" value="DPS_DNA-bd"/>
</dbReference>
<evidence type="ECO:0000256" key="2">
    <source>
        <dbReference type="RuleBase" id="RU003875"/>
    </source>
</evidence>
<dbReference type="AlphaFoldDB" id="A0A179B339"/>
<dbReference type="PIRSF" id="PIRSF005900">
    <property type="entry name" value="Dps"/>
    <property type="match status" value="1"/>
</dbReference>
<dbReference type="Pfam" id="PF00210">
    <property type="entry name" value="Ferritin"/>
    <property type="match status" value="1"/>
</dbReference>
<evidence type="ECO:0000259" key="3">
    <source>
        <dbReference type="Pfam" id="PF00210"/>
    </source>
</evidence>
<comment type="caution">
    <text evidence="4">The sequence shown here is derived from an EMBL/GenBank/DDBJ whole genome shotgun (WGS) entry which is preliminary data.</text>
</comment>
<dbReference type="Gene3D" id="1.20.1260.10">
    <property type="match status" value="1"/>
</dbReference>
<protein>
    <submittedName>
        <fullName evidence="4">DNA starvation/stationary phase protection protein</fullName>
    </submittedName>
</protein>
<evidence type="ECO:0000256" key="1">
    <source>
        <dbReference type="ARBA" id="ARBA00009497"/>
    </source>
</evidence>
<dbReference type="PANTHER" id="PTHR42932:SF2">
    <property type="entry name" value="DNA PROTECTION DURING STARVATION PROTEIN 1"/>
    <property type="match status" value="1"/>
</dbReference>
<accession>A0A179B339</accession>
<name>A0A179B339_9ACTO</name>